<evidence type="ECO:0000313" key="1">
    <source>
        <dbReference type="EMBL" id="CAG8726784.1"/>
    </source>
</evidence>
<dbReference type="Proteomes" id="UP000789860">
    <property type="component" value="Unassembled WGS sequence"/>
</dbReference>
<comment type="caution">
    <text evidence="1">The sequence shown here is derived from an EMBL/GenBank/DDBJ whole genome shotgun (WGS) entry which is preliminary data.</text>
</comment>
<accession>A0ACA9PVI3</accession>
<feature type="non-terminal residue" evidence="1">
    <location>
        <position position="1"/>
    </location>
</feature>
<keyword evidence="2" id="KW-1185">Reference proteome</keyword>
<organism evidence="1 2">
    <name type="scientific">Scutellospora calospora</name>
    <dbReference type="NCBI Taxonomy" id="85575"/>
    <lineage>
        <taxon>Eukaryota</taxon>
        <taxon>Fungi</taxon>
        <taxon>Fungi incertae sedis</taxon>
        <taxon>Mucoromycota</taxon>
        <taxon>Glomeromycotina</taxon>
        <taxon>Glomeromycetes</taxon>
        <taxon>Diversisporales</taxon>
        <taxon>Gigasporaceae</taxon>
        <taxon>Scutellospora</taxon>
    </lineage>
</organism>
<sequence>DIPVLYLFGARNFIIIICTVFVSYPLALYRDISKLAKTSGLALISMVIIVVSVAVEGPQVIPSLRGRE</sequence>
<evidence type="ECO:0000313" key="2">
    <source>
        <dbReference type="Proteomes" id="UP000789860"/>
    </source>
</evidence>
<name>A0ACA9PVI3_9GLOM</name>
<protein>
    <submittedName>
        <fullName evidence="1">11674_t:CDS:1</fullName>
    </submittedName>
</protein>
<gene>
    <name evidence="1" type="ORF">SCALOS_LOCUS11460</name>
</gene>
<reference evidence="1" key="1">
    <citation type="submission" date="2021-06" db="EMBL/GenBank/DDBJ databases">
        <authorList>
            <person name="Kallberg Y."/>
            <person name="Tangrot J."/>
            <person name="Rosling A."/>
        </authorList>
    </citation>
    <scope>NUCLEOTIDE SEQUENCE</scope>
    <source>
        <strain evidence="1">AU212A</strain>
    </source>
</reference>
<proteinExistence type="predicted"/>
<dbReference type="EMBL" id="CAJVPM010050290">
    <property type="protein sequence ID" value="CAG8726784.1"/>
    <property type="molecule type" value="Genomic_DNA"/>
</dbReference>
<feature type="non-terminal residue" evidence="1">
    <location>
        <position position="68"/>
    </location>
</feature>